<feature type="transmembrane region" description="Helical" evidence="9">
    <location>
        <begin position="174"/>
        <end position="192"/>
    </location>
</feature>
<evidence type="ECO:0000256" key="3">
    <source>
        <dbReference type="ARBA" id="ARBA00022448"/>
    </source>
</evidence>
<comment type="caution">
    <text evidence="9">Lacks conserved residue(s) required for the propagation of feature annotation.</text>
</comment>
<dbReference type="GO" id="GO:0015075">
    <property type="term" value="F:monoatomic ion transmembrane transporter activity"/>
    <property type="evidence" value="ECO:0007669"/>
    <property type="project" value="InterPro"/>
</dbReference>
<dbReference type="NCBIfam" id="TIGR00798">
    <property type="entry name" value="mtc"/>
    <property type="match status" value="1"/>
</dbReference>
<dbReference type="EMBL" id="GECU01012631">
    <property type="protein sequence ID" value="JAS95075.1"/>
    <property type="molecule type" value="Transcribed_RNA"/>
</dbReference>
<keyword evidence="3" id="KW-0813">Transport</keyword>
<evidence type="ECO:0000256" key="9">
    <source>
        <dbReference type="RuleBase" id="RU362000"/>
    </source>
</evidence>
<keyword evidence="8 9" id="KW-0472">Membrane</keyword>
<protein>
    <recommendedName>
        <fullName evidence="9">Sidoreflexin</fullName>
    </recommendedName>
</protein>
<proteinExistence type="inferred from homology"/>
<reference evidence="10" key="1">
    <citation type="submission" date="2015-11" db="EMBL/GenBank/DDBJ databases">
        <title>De novo transcriptome assembly of four potential Pierce s Disease insect vectors from Arizona vineyards.</title>
        <authorList>
            <person name="Tassone E.E."/>
        </authorList>
    </citation>
    <scope>NUCLEOTIDE SEQUENCE</scope>
</reference>
<evidence type="ECO:0000256" key="5">
    <source>
        <dbReference type="ARBA" id="ARBA00022970"/>
    </source>
</evidence>
<dbReference type="GO" id="GO:0005743">
    <property type="term" value="C:mitochondrial inner membrane"/>
    <property type="evidence" value="ECO:0007669"/>
    <property type="project" value="TreeGrafter"/>
</dbReference>
<evidence type="ECO:0000256" key="4">
    <source>
        <dbReference type="ARBA" id="ARBA00022692"/>
    </source>
</evidence>
<dbReference type="PANTHER" id="PTHR11153:SF8">
    <property type="entry name" value="SIDEROFLEXIN-1"/>
    <property type="match status" value="1"/>
</dbReference>
<comment type="subcellular location">
    <subcellularLocation>
        <location evidence="1 9">Mitochondrion membrane</location>
        <topology evidence="1 9">Multi-pass membrane protein</topology>
    </subcellularLocation>
</comment>
<evidence type="ECO:0000256" key="2">
    <source>
        <dbReference type="ARBA" id="ARBA00005974"/>
    </source>
</evidence>
<evidence type="ECO:0000256" key="7">
    <source>
        <dbReference type="ARBA" id="ARBA00023128"/>
    </source>
</evidence>
<sequence>MSHLPRVNLDEPRWDQNTYIGRAKYFFTTVNPLNVFASSKTLENSKNIVLKYKAGEELPKSITMADVYRAKDLYDSAFHPETGEKMILIGRMSAQVPMNMIITGCMMTFYKSTPAVVFWQWVNQSFNAVVNYTNRSGSSPIPVDQLAKSYVLATGGALVTAISLNRMVTKAPSLIGRLVPFAAVAAANCINIPMMRMKELKEGVTVFDENNNKLGESKIAAQTGIAAVVFSRILMATPSMVMTPVVGNMLDRKGVFRRYPWSPAPIQMLLCGFFLTFATPMACALFSQRAQISVSRLEDTIKKEAEKLKPPPTVVYFNKGL</sequence>
<keyword evidence="5" id="KW-0029">Amino-acid transport</keyword>
<organism evidence="10">
    <name type="scientific">Homalodisca liturata</name>
    <dbReference type="NCBI Taxonomy" id="320908"/>
    <lineage>
        <taxon>Eukaryota</taxon>
        <taxon>Metazoa</taxon>
        <taxon>Ecdysozoa</taxon>
        <taxon>Arthropoda</taxon>
        <taxon>Hexapoda</taxon>
        <taxon>Insecta</taxon>
        <taxon>Pterygota</taxon>
        <taxon>Neoptera</taxon>
        <taxon>Paraneoptera</taxon>
        <taxon>Hemiptera</taxon>
        <taxon>Auchenorrhyncha</taxon>
        <taxon>Membracoidea</taxon>
        <taxon>Cicadellidae</taxon>
        <taxon>Cicadellinae</taxon>
        <taxon>Proconiini</taxon>
        <taxon>Homalodisca</taxon>
    </lineage>
</organism>
<dbReference type="PANTHER" id="PTHR11153">
    <property type="entry name" value="SIDEROFLEXIN"/>
    <property type="match status" value="1"/>
</dbReference>
<evidence type="ECO:0000256" key="1">
    <source>
        <dbReference type="ARBA" id="ARBA00004225"/>
    </source>
</evidence>
<evidence type="ECO:0000256" key="6">
    <source>
        <dbReference type="ARBA" id="ARBA00022989"/>
    </source>
</evidence>
<gene>
    <name evidence="10" type="ORF">g.27317</name>
</gene>
<comment type="similarity">
    <text evidence="2 9">Belongs to the sideroflexin family.</text>
</comment>
<feature type="transmembrane region" description="Helical" evidence="9">
    <location>
        <begin position="223"/>
        <end position="246"/>
    </location>
</feature>
<dbReference type="GO" id="GO:0140300">
    <property type="term" value="P:serine import into mitochondrion"/>
    <property type="evidence" value="ECO:0007669"/>
    <property type="project" value="TreeGrafter"/>
</dbReference>
<keyword evidence="6 9" id="KW-1133">Transmembrane helix</keyword>
<evidence type="ECO:0000256" key="8">
    <source>
        <dbReference type="ARBA" id="ARBA00023136"/>
    </source>
</evidence>
<name>A0A1B6J7C0_9HEMI</name>
<dbReference type="InterPro" id="IPR004686">
    <property type="entry name" value="Mtc"/>
</dbReference>
<keyword evidence="4 9" id="KW-0812">Transmembrane</keyword>
<evidence type="ECO:0000313" key="10">
    <source>
        <dbReference type="EMBL" id="JAS95075.1"/>
    </source>
</evidence>
<feature type="transmembrane region" description="Helical" evidence="9">
    <location>
        <begin position="266"/>
        <end position="286"/>
    </location>
</feature>
<keyword evidence="7 9" id="KW-0496">Mitochondrion</keyword>
<dbReference type="AlphaFoldDB" id="A0A1B6J7C0"/>
<dbReference type="Pfam" id="PF03820">
    <property type="entry name" value="SFXNs"/>
    <property type="match status" value="1"/>
</dbReference>
<accession>A0A1B6J7C0</accession>